<sequence>MGFDKATHCHELIQYPPGNYHESIQLTDFQHNQREQIQPDIGICGQHRANFIFLHSVCILSAFHISSSGGGKPAALKSSAGMRSEPALLLFLRL</sequence>
<accession>T1H484</accession>
<evidence type="ECO:0000313" key="2">
    <source>
        <dbReference type="Proteomes" id="UP000015102"/>
    </source>
</evidence>
<dbReference type="EnsemblMetazoa" id="MESCA011088-RA">
    <property type="protein sequence ID" value="MESCA011088-PA"/>
    <property type="gene ID" value="MESCA011088"/>
</dbReference>
<evidence type="ECO:0000313" key="1">
    <source>
        <dbReference type="EnsemblMetazoa" id="MESCA011088-PA"/>
    </source>
</evidence>
<dbReference type="EMBL" id="CAQQ02381513">
    <property type="status" value="NOT_ANNOTATED_CDS"/>
    <property type="molecule type" value="Genomic_DNA"/>
</dbReference>
<protein>
    <submittedName>
        <fullName evidence="1">Uncharacterized protein</fullName>
    </submittedName>
</protein>
<name>T1H484_MEGSC</name>
<organism evidence="1 2">
    <name type="scientific">Megaselia scalaris</name>
    <name type="common">Humpbacked fly</name>
    <name type="synonym">Phora scalaris</name>
    <dbReference type="NCBI Taxonomy" id="36166"/>
    <lineage>
        <taxon>Eukaryota</taxon>
        <taxon>Metazoa</taxon>
        <taxon>Ecdysozoa</taxon>
        <taxon>Arthropoda</taxon>
        <taxon>Hexapoda</taxon>
        <taxon>Insecta</taxon>
        <taxon>Pterygota</taxon>
        <taxon>Neoptera</taxon>
        <taxon>Endopterygota</taxon>
        <taxon>Diptera</taxon>
        <taxon>Brachycera</taxon>
        <taxon>Muscomorpha</taxon>
        <taxon>Platypezoidea</taxon>
        <taxon>Phoridae</taxon>
        <taxon>Megaseliini</taxon>
        <taxon>Megaselia</taxon>
    </lineage>
</organism>
<dbReference type="EMBL" id="CAQQ02381514">
    <property type="status" value="NOT_ANNOTATED_CDS"/>
    <property type="molecule type" value="Genomic_DNA"/>
</dbReference>
<dbReference type="HOGENOM" id="CLU_2388704_0_0_1"/>
<proteinExistence type="predicted"/>
<dbReference type="Proteomes" id="UP000015102">
    <property type="component" value="Unassembled WGS sequence"/>
</dbReference>
<keyword evidence="2" id="KW-1185">Reference proteome</keyword>
<reference evidence="1" key="2">
    <citation type="submission" date="2015-06" db="UniProtKB">
        <authorList>
            <consortium name="EnsemblMetazoa"/>
        </authorList>
    </citation>
    <scope>IDENTIFICATION</scope>
</reference>
<dbReference type="AlphaFoldDB" id="T1H484"/>
<reference evidence="2" key="1">
    <citation type="submission" date="2013-02" db="EMBL/GenBank/DDBJ databases">
        <authorList>
            <person name="Hughes D."/>
        </authorList>
    </citation>
    <scope>NUCLEOTIDE SEQUENCE</scope>
    <source>
        <strain>Durham</strain>
        <strain evidence="2">NC isolate 2 -- Noor lab</strain>
    </source>
</reference>